<evidence type="ECO:0000313" key="2">
    <source>
        <dbReference type="Proteomes" id="UP000641954"/>
    </source>
</evidence>
<gene>
    <name evidence="1" type="ORF">H6G72_02735</name>
</gene>
<name>A0ABR8EB17_9CYAN</name>
<evidence type="ECO:0000313" key="1">
    <source>
        <dbReference type="EMBL" id="MBD2542792.1"/>
    </source>
</evidence>
<accession>A0ABR8EB17</accession>
<protein>
    <recommendedName>
        <fullName evidence="3">Secreted protein</fullName>
    </recommendedName>
</protein>
<dbReference type="EMBL" id="JACJSK010000003">
    <property type="protein sequence ID" value="MBD2542792.1"/>
    <property type="molecule type" value="Genomic_DNA"/>
</dbReference>
<evidence type="ECO:0008006" key="3">
    <source>
        <dbReference type="Google" id="ProtNLM"/>
    </source>
</evidence>
<dbReference type="Proteomes" id="UP000641954">
    <property type="component" value="Unassembled WGS sequence"/>
</dbReference>
<reference evidence="1 2" key="1">
    <citation type="journal article" date="2020" name="ISME J.">
        <title>Comparative genomics reveals insights into cyanobacterial evolution and habitat adaptation.</title>
        <authorList>
            <person name="Chen M.Y."/>
            <person name="Teng W.K."/>
            <person name="Zhao L."/>
            <person name="Hu C.X."/>
            <person name="Zhou Y.K."/>
            <person name="Han B.P."/>
            <person name="Song L.R."/>
            <person name="Shu W.S."/>
        </authorList>
    </citation>
    <scope>NUCLEOTIDE SEQUENCE [LARGE SCALE GENOMIC DNA]</scope>
    <source>
        <strain evidence="1 2">FACHB-1370</strain>
    </source>
</reference>
<proteinExistence type="predicted"/>
<sequence>MMIFPRFLAIAIRRLGEARLFFCRTAIGRSIRGNHWLVYPTDKCANASPLRVFSQIFFGFCRTAIGRSIRGNDRLVYPTDKCANASPLQVNTDLKILVQVRFV</sequence>
<organism evidence="1 2">
    <name type="scientific">Planktothricoides raciborskii FACHB-1370</name>
    <dbReference type="NCBI Taxonomy" id="2949576"/>
    <lineage>
        <taxon>Bacteria</taxon>
        <taxon>Bacillati</taxon>
        <taxon>Cyanobacteriota</taxon>
        <taxon>Cyanophyceae</taxon>
        <taxon>Oscillatoriophycideae</taxon>
        <taxon>Oscillatoriales</taxon>
        <taxon>Oscillatoriaceae</taxon>
        <taxon>Planktothricoides</taxon>
    </lineage>
</organism>
<keyword evidence="2" id="KW-1185">Reference proteome</keyword>
<comment type="caution">
    <text evidence="1">The sequence shown here is derived from an EMBL/GenBank/DDBJ whole genome shotgun (WGS) entry which is preliminary data.</text>
</comment>